<feature type="compositionally biased region" description="Basic residues" evidence="1">
    <location>
        <begin position="46"/>
        <end position="55"/>
    </location>
</feature>
<dbReference type="Proteomes" id="UP000292957">
    <property type="component" value="Unassembled WGS sequence"/>
</dbReference>
<reference evidence="2" key="1">
    <citation type="submission" date="2019-01" db="EMBL/GenBank/DDBJ databases">
        <title>Draft genome sequences of three monokaryotic isolates of the white-rot basidiomycete fungus Dichomitus squalens.</title>
        <authorList>
            <consortium name="DOE Joint Genome Institute"/>
            <person name="Lopez S.C."/>
            <person name="Andreopoulos B."/>
            <person name="Pangilinan J."/>
            <person name="Lipzen A."/>
            <person name="Riley R."/>
            <person name="Ahrendt S."/>
            <person name="Ng V."/>
            <person name="Barry K."/>
            <person name="Daum C."/>
            <person name="Grigoriev I.V."/>
            <person name="Hilden K.S."/>
            <person name="Makela M.R."/>
            <person name="de Vries R.P."/>
        </authorList>
    </citation>
    <scope>NUCLEOTIDE SEQUENCE [LARGE SCALE GENOMIC DNA]</scope>
    <source>
        <strain evidence="2">OM18370.1</strain>
    </source>
</reference>
<evidence type="ECO:0000313" key="2">
    <source>
        <dbReference type="EMBL" id="TBU22838.1"/>
    </source>
</evidence>
<sequence length="183" mass="20697">MAAIVPQPSAHLAQMPWRPTAETSPARVLSLRHTQGEAWGAVHTTSRNRRTRRRTRPYETHARHTSVLNPEPCLRGRERSRTSMWHVLRPGLARSRIRHLAGPAVARWEITVLGNVQKRAARDWSPGAELAQCICPVCCESENAPYSKPKVLIVGIAMFNDKHHRSRPLIFRTHSFIILISAS</sequence>
<feature type="region of interest" description="Disordered" evidence="1">
    <location>
        <begin position="41"/>
        <end position="63"/>
    </location>
</feature>
<evidence type="ECO:0000256" key="1">
    <source>
        <dbReference type="SAM" id="MobiDB-lite"/>
    </source>
</evidence>
<name>A0A4Q9M9J4_9APHY</name>
<gene>
    <name evidence="2" type="ORF">BD311DRAFT_114752</name>
</gene>
<proteinExistence type="predicted"/>
<dbReference type="EMBL" id="ML143524">
    <property type="protein sequence ID" value="TBU22838.1"/>
    <property type="molecule type" value="Genomic_DNA"/>
</dbReference>
<accession>A0A4Q9M9J4</accession>
<protein>
    <submittedName>
        <fullName evidence="2">Uncharacterized protein</fullName>
    </submittedName>
</protein>
<dbReference type="AlphaFoldDB" id="A0A4Q9M9J4"/>
<feature type="region of interest" description="Disordered" evidence="1">
    <location>
        <begin position="1"/>
        <end position="21"/>
    </location>
</feature>
<organism evidence="2">
    <name type="scientific">Dichomitus squalens</name>
    <dbReference type="NCBI Taxonomy" id="114155"/>
    <lineage>
        <taxon>Eukaryota</taxon>
        <taxon>Fungi</taxon>
        <taxon>Dikarya</taxon>
        <taxon>Basidiomycota</taxon>
        <taxon>Agaricomycotina</taxon>
        <taxon>Agaricomycetes</taxon>
        <taxon>Polyporales</taxon>
        <taxon>Polyporaceae</taxon>
        <taxon>Dichomitus</taxon>
    </lineage>
</organism>